<name>A0A1M5MEB3_9BACT</name>
<evidence type="ECO:0000256" key="2">
    <source>
        <dbReference type="ARBA" id="ARBA00022801"/>
    </source>
</evidence>
<dbReference type="PANTHER" id="PTHR43782">
    <property type="entry name" value="ARGINASE"/>
    <property type="match status" value="1"/>
</dbReference>
<dbReference type="PRINTS" id="PR00116">
    <property type="entry name" value="ARGINASE"/>
</dbReference>
<dbReference type="AlphaFoldDB" id="A0A1M5MEB3"/>
<evidence type="ECO:0000256" key="3">
    <source>
        <dbReference type="ARBA" id="ARBA00023211"/>
    </source>
</evidence>
<dbReference type="EMBL" id="FQWQ01000001">
    <property type="protein sequence ID" value="SHG75053.1"/>
    <property type="molecule type" value="Genomic_DNA"/>
</dbReference>
<reference evidence="5 6" key="1">
    <citation type="submission" date="2016-11" db="EMBL/GenBank/DDBJ databases">
        <authorList>
            <person name="Jaros S."/>
            <person name="Januszkiewicz K."/>
            <person name="Wedrychowicz H."/>
        </authorList>
    </citation>
    <scope>NUCLEOTIDE SEQUENCE [LARGE SCALE GENOMIC DNA]</scope>
    <source>
        <strain evidence="5 6">DSM 24574</strain>
    </source>
</reference>
<dbReference type="CDD" id="cd09999">
    <property type="entry name" value="Arginase-like_1"/>
    <property type="match status" value="1"/>
</dbReference>
<keyword evidence="2" id="KW-0378">Hydrolase</keyword>
<dbReference type="GO" id="GO:0030145">
    <property type="term" value="F:manganese ion binding"/>
    <property type="evidence" value="ECO:0007669"/>
    <property type="project" value="TreeGrafter"/>
</dbReference>
<dbReference type="GO" id="GO:0004053">
    <property type="term" value="F:arginase activity"/>
    <property type="evidence" value="ECO:0007669"/>
    <property type="project" value="TreeGrafter"/>
</dbReference>
<accession>A0A1M5MEB3</accession>
<evidence type="ECO:0000256" key="1">
    <source>
        <dbReference type="ARBA" id="ARBA00022723"/>
    </source>
</evidence>
<sequence>MIFINPQWQGSGLTDDLKRGAETFISYFKDSDTNVIPLSKKGLTTIANIKCFEPLLEQAKLFKEIISSSKLDKLSTIGGDCGIEIMPISYLNKLYQEDLCILYIDAHADLNTPESSPSKAFHGMPLRILLGEGNEEFIGLLFSRLNPEQICYVGLRDLDEPESQYILEHNMTTIRDCQFEYVQDKIKHFKNVYIHLDLDVLDKSEYAFSLFPTNVGSSVSDVTELIRKIKANYHVVGFCITESTATTLEQLNTIKPIIDQIIL</sequence>
<dbReference type="InterPro" id="IPR023696">
    <property type="entry name" value="Ureohydrolase_dom_sf"/>
</dbReference>
<protein>
    <submittedName>
        <fullName evidence="5">Arginase</fullName>
    </submittedName>
</protein>
<keyword evidence="1" id="KW-0479">Metal-binding</keyword>
<dbReference type="RefSeq" id="WP_073132705.1">
    <property type="nucleotide sequence ID" value="NZ_FQWQ01000001.1"/>
</dbReference>
<keyword evidence="3" id="KW-0464">Manganese</keyword>
<evidence type="ECO:0000256" key="4">
    <source>
        <dbReference type="PROSITE-ProRule" id="PRU00742"/>
    </source>
</evidence>
<dbReference type="InterPro" id="IPR006035">
    <property type="entry name" value="Ureohydrolase"/>
</dbReference>
<dbReference type="STRING" id="947013.SAMN04488109_1678"/>
<dbReference type="Pfam" id="PF00491">
    <property type="entry name" value="Arginase"/>
    <property type="match status" value="1"/>
</dbReference>
<dbReference type="Gene3D" id="3.40.800.10">
    <property type="entry name" value="Ureohydrolase domain"/>
    <property type="match status" value="1"/>
</dbReference>
<comment type="similarity">
    <text evidence="4">Belongs to the arginase family.</text>
</comment>
<dbReference type="SUPFAM" id="SSF52768">
    <property type="entry name" value="Arginase/deacetylase"/>
    <property type="match status" value="1"/>
</dbReference>
<dbReference type="PROSITE" id="PS51409">
    <property type="entry name" value="ARGINASE_2"/>
    <property type="match status" value="1"/>
</dbReference>
<gene>
    <name evidence="5" type="ORF">SAMN04488109_1678</name>
</gene>
<proteinExistence type="inferred from homology"/>
<dbReference type="PANTHER" id="PTHR43782:SF3">
    <property type="entry name" value="ARGINASE"/>
    <property type="match status" value="1"/>
</dbReference>
<evidence type="ECO:0000313" key="5">
    <source>
        <dbReference type="EMBL" id="SHG75053.1"/>
    </source>
</evidence>
<dbReference type="GO" id="GO:0005829">
    <property type="term" value="C:cytosol"/>
    <property type="evidence" value="ECO:0007669"/>
    <property type="project" value="TreeGrafter"/>
</dbReference>
<keyword evidence="6" id="KW-1185">Reference proteome</keyword>
<dbReference type="OrthoDB" id="9788689at2"/>
<dbReference type="Proteomes" id="UP000184212">
    <property type="component" value="Unassembled WGS sequence"/>
</dbReference>
<organism evidence="5 6">
    <name type="scientific">Chryseolinea serpens</name>
    <dbReference type="NCBI Taxonomy" id="947013"/>
    <lineage>
        <taxon>Bacteria</taxon>
        <taxon>Pseudomonadati</taxon>
        <taxon>Bacteroidota</taxon>
        <taxon>Cytophagia</taxon>
        <taxon>Cytophagales</taxon>
        <taxon>Fulvivirgaceae</taxon>
        <taxon>Chryseolinea</taxon>
    </lineage>
</organism>
<evidence type="ECO:0000313" key="6">
    <source>
        <dbReference type="Proteomes" id="UP000184212"/>
    </source>
</evidence>